<reference evidence="2 3" key="1">
    <citation type="journal article" date="2009" name="Stand. Genomic Sci.">
        <title>Complete genome sequence of Stackebrandtia nassauensis type strain (LLR-40K-21).</title>
        <authorList>
            <person name="Munk C."/>
            <person name="Lapidus A."/>
            <person name="Copeland A."/>
            <person name="Jando M."/>
            <person name="Mayilraj S."/>
            <person name="Glavina Del Rio T."/>
            <person name="Nolan M."/>
            <person name="Chen F."/>
            <person name="Lucas S."/>
            <person name="Tice H."/>
            <person name="Cheng J.F."/>
            <person name="Han C."/>
            <person name="Detter J.C."/>
            <person name="Bruce D."/>
            <person name="Goodwin L."/>
            <person name="Chain P."/>
            <person name="Pitluck S."/>
            <person name="Goker M."/>
            <person name="Ovchinikova G."/>
            <person name="Pati A."/>
            <person name="Ivanova N."/>
            <person name="Mavromatis K."/>
            <person name="Chen A."/>
            <person name="Palaniappan K."/>
            <person name="Land M."/>
            <person name="Hauser L."/>
            <person name="Chang Y.J."/>
            <person name="Jeffries C.D."/>
            <person name="Bristow J."/>
            <person name="Eisen J.A."/>
            <person name="Markowitz V."/>
            <person name="Hugenholtz P."/>
            <person name="Kyrpides N.C."/>
            <person name="Klenk H.P."/>
        </authorList>
    </citation>
    <scope>NUCLEOTIDE SEQUENCE [LARGE SCALE GENOMIC DNA]</scope>
    <source>
        <strain evidence="3">DSM 44728 / CIP 108903 / NRRL B-16338 / NBRC 102104 / LLR-40K-21</strain>
    </source>
</reference>
<dbReference type="STRING" id="446470.Snas_0416"/>
<dbReference type="AlphaFoldDB" id="D3Q4H3"/>
<protein>
    <submittedName>
        <fullName evidence="2">Putative transcriptional regulator, ArsR family</fullName>
    </submittedName>
</protein>
<dbReference type="Proteomes" id="UP000000844">
    <property type="component" value="Chromosome"/>
</dbReference>
<dbReference type="GO" id="GO:0003700">
    <property type="term" value="F:DNA-binding transcription factor activity"/>
    <property type="evidence" value="ECO:0007669"/>
    <property type="project" value="InterPro"/>
</dbReference>
<dbReference type="eggNOG" id="COG0640">
    <property type="taxonomic scope" value="Bacteria"/>
</dbReference>
<keyword evidence="3" id="KW-1185">Reference proteome</keyword>
<proteinExistence type="predicted"/>
<dbReference type="InterPro" id="IPR001845">
    <property type="entry name" value="HTH_ArsR_DNA-bd_dom"/>
</dbReference>
<dbReference type="SMART" id="SM00418">
    <property type="entry name" value="HTH_ARSR"/>
    <property type="match status" value="1"/>
</dbReference>
<dbReference type="CDD" id="cd00090">
    <property type="entry name" value="HTH_ARSR"/>
    <property type="match status" value="1"/>
</dbReference>
<dbReference type="SUPFAM" id="SSF46785">
    <property type="entry name" value="Winged helix' DNA-binding domain"/>
    <property type="match status" value="1"/>
</dbReference>
<feature type="domain" description="HTH arsR-type" evidence="1">
    <location>
        <begin position="205"/>
        <end position="277"/>
    </location>
</feature>
<dbReference type="Pfam" id="PF01022">
    <property type="entry name" value="HTH_5"/>
    <property type="match status" value="1"/>
</dbReference>
<evidence type="ECO:0000313" key="3">
    <source>
        <dbReference type="Proteomes" id="UP000000844"/>
    </source>
</evidence>
<gene>
    <name evidence="2" type="ordered locus">Snas_0416</name>
</gene>
<dbReference type="RefSeq" id="WP_013015704.1">
    <property type="nucleotide sequence ID" value="NC_013947.1"/>
</dbReference>
<organism evidence="2 3">
    <name type="scientific">Stackebrandtia nassauensis (strain DSM 44728 / CIP 108903 / NRRL B-16338 / NBRC 102104 / LLR-40K-21)</name>
    <dbReference type="NCBI Taxonomy" id="446470"/>
    <lineage>
        <taxon>Bacteria</taxon>
        <taxon>Bacillati</taxon>
        <taxon>Actinomycetota</taxon>
        <taxon>Actinomycetes</taxon>
        <taxon>Glycomycetales</taxon>
        <taxon>Glycomycetaceae</taxon>
        <taxon>Stackebrandtia</taxon>
    </lineage>
</organism>
<dbReference type="InterPro" id="IPR036388">
    <property type="entry name" value="WH-like_DNA-bd_sf"/>
</dbReference>
<evidence type="ECO:0000313" key="2">
    <source>
        <dbReference type="EMBL" id="ADD40133.1"/>
    </source>
</evidence>
<dbReference type="OrthoDB" id="3808065at2"/>
<dbReference type="InterPro" id="IPR011991">
    <property type="entry name" value="ArsR-like_HTH"/>
</dbReference>
<dbReference type="Gene3D" id="1.10.10.10">
    <property type="entry name" value="Winged helix-like DNA-binding domain superfamily/Winged helix DNA-binding domain"/>
    <property type="match status" value="1"/>
</dbReference>
<dbReference type="InterPro" id="IPR036390">
    <property type="entry name" value="WH_DNA-bd_sf"/>
</dbReference>
<accession>D3Q4H3</accession>
<evidence type="ECO:0000259" key="1">
    <source>
        <dbReference type="SMART" id="SM00418"/>
    </source>
</evidence>
<dbReference type="KEGG" id="sna:Snas_0416"/>
<dbReference type="HOGENOM" id="CLU_063235_1_0_11"/>
<sequence length="279" mass="29870">MLRIHLSPEDVARLSFKTAPHLEIGASVQALRSPNGRPGVERWRNRTLPRLPRAAWPLLEFVMENGHASRELLEYCGIEEYTDVPDGLVAACRAYEAVCMAPVKDAIRACVDAELVRVGQALLSDGAATALDGLGPGISFDGRTLAIDADYGTDLDVHLGGQGLRLIPALFWNRPGFTDEGVDVPTLVYPVARPKYPYSSSVDDMALEKLLGRNRARVLRAAASGGGTGELARSLGISAASASEHLGVLRDAGFVVTQRDGKAVRHHLTPLGAATLRFG</sequence>
<name>D3Q4H3_STANL</name>
<dbReference type="EMBL" id="CP001778">
    <property type="protein sequence ID" value="ADD40133.1"/>
    <property type="molecule type" value="Genomic_DNA"/>
</dbReference>